<evidence type="ECO:0000256" key="7">
    <source>
        <dbReference type="ARBA" id="ARBA00022679"/>
    </source>
</evidence>
<accession>A0AAQ3NC08</accession>
<dbReference type="Proteomes" id="UP001374535">
    <property type="component" value="Chromosome 6"/>
</dbReference>
<dbReference type="PANTHER" id="PTHR12989:SF10">
    <property type="entry name" value="DOL-P-GLC:GLC(2)MAN(9)GLCNAC(2)-PP-DOL ALPHA-1,2-GLUCOSYLTRANSFERASE-RELATED"/>
    <property type="match status" value="1"/>
</dbReference>
<dbReference type="EMBL" id="CP144695">
    <property type="protein sequence ID" value="WVZ06126.1"/>
    <property type="molecule type" value="Genomic_DNA"/>
</dbReference>
<keyword evidence="7" id="KW-0808">Transferase</keyword>
<evidence type="ECO:0000256" key="9">
    <source>
        <dbReference type="ARBA" id="ARBA00022824"/>
    </source>
</evidence>
<evidence type="ECO:0000313" key="16">
    <source>
        <dbReference type="Proteomes" id="UP001374535"/>
    </source>
</evidence>
<evidence type="ECO:0000256" key="1">
    <source>
        <dbReference type="ARBA" id="ARBA00004477"/>
    </source>
</evidence>
<evidence type="ECO:0000256" key="14">
    <source>
        <dbReference type="SAM" id="Phobius"/>
    </source>
</evidence>
<comment type="subcellular location">
    <subcellularLocation>
        <location evidence="1">Endoplasmic reticulum membrane</location>
        <topology evidence="1">Multi-pass membrane protein</topology>
    </subcellularLocation>
</comment>
<dbReference type="EC" id="2.4.1.256" evidence="4"/>
<gene>
    <name evidence="15" type="ORF">V8G54_019472</name>
</gene>
<dbReference type="InterPro" id="IPR016900">
    <property type="entry name" value="Alg10"/>
</dbReference>
<feature type="transmembrane region" description="Helical" evidence="14">
    <location>
        <begin position="12"/>
        <end position="34"/>
    </location>
</feature>
<comment type="pathway">
    <text evidence="2">Protein modification; protein glycosylation.</text>
</comment>
<keyword evidence="9" id="KW-0256">Endoplasmic reticulum</keyword>
<evidence type="ECO:0000256" key="10">
    <source>
        <dbReference type="ARBA" id="ARBA00022989"/>
    </source>
</evidence>
<evidence type="ECO:0000256" key="3">
    <source>
        <dbReference type="ARBA" id="ARBA00010600"/>
    </source>
</evidence>
<evidence type="ECO:0000256" key="2">
    <source>
        <dbReference type="ARBA" id="ARBA00004922"/>
    </source>
</evidence>
<comment type="similarity">
    <text evidence="3">Belongs to the ALG10 glucosyltransferase family.</text>
</comment>
<dbReference type="GO" id="GO:0006488">
    <property type="term" value="P:dolichol-linked oligosaccharide biosynthetic process"/>
    <property type="evidence" value="ECO:0007669"/>
    <property type="project" value="InterPro"/>
</dbReference>
<evidence type="ECO:0000256" key="4">
    <source>
        <dbReference type="ARBA" id="ARBA00011967"/>
    </source>
</evidence>
<protein>
    <recommendedName>
        <fullName evidence="5">Dol-P-Glc:Glc(2)Man(9)GlcNAc(2)-PP-Dol alpha-1,2-glucosyltransferase</fullName>
        <ecNumber evidence="4">2.4.1.256</ecNumber>
    </recommendedName>
</protein>
<keyword evidence="6" id="KW-0328">Glycosyltransferase</keyword>
<proteinExistence type="inferred from homology"/>
<feature type="transmembrane region" description="Helical" evidence="14">
    <location>
        <begin position="145"/>
        <end position="168"/>
    </location>
</feature>
<keyword evidence="8 14" id="KW-0812">Transmembrane</keyword>
<dbReference type="Pfam" id="PF04922">
    <property type="entry name" value="DIE2_ALG10"/>
    <property type="match status" value="2"/>
</dbReference>
<dbReference type="AlphaFoldDB" id="A0AAQ3NC08"/>
<keyword evidence="11 14" id="KW-0472">Membrane</keyword>
<comment type="catalytic activity">
    <reaction evidence="13">
        <text>an alpha-D-Glc-(1-&gt;3)-alpha-D-Glc-(1-&gt;3)-alpha-D-Man-(1-&gt;2)-alpha-D-Man-(1-&gt;2)-alpha-D-Man-(1-&gt;3)-[alpha-D-Man-(1-&gt;2)-alpha-D-Man-(1-&gt;3)-[alpha-D-Man-(1-&gt;2)-alpha-D-Man-(1-&gt;6)]-alpha-D-Man-(1-&gt;6)]-beta-D-Man-(1-&gt;4)-beta-D-GlcNAc-(1-&gt;4)-alpha-D-GlcNAc-diphospho-di-trans,poly-cis-dolichol + a di-trans,poly-cis-dolichyl beta-D-glucosyl phosphate = a alpha-D-Glc-(1-&gt;2)-alpha-D-Glc-(1-&gt;3)-alpha-D-Glc-(1-&gt;3)-alpha-D-Man-(1-&gt;2)-alpha-D-Man-(1-&gt;2)-alpha-D-Man-(1-&gt;3)-[alpha-D-Man-(1-&gt;2)-alpha-D-Man-(1-&gt;3)-[alpha-D-Man-(1-&gt;2)-alpha-D-Man-(1-&gt;6)]-alpha-D-Man-(1-&gt;6)]-beta-D-Man-(1-&gt;4)-beta-D-GlcNAc-(1-&gt;4)-alpha-D-GlcNAc-diphospho-di-trans,poly-cis-dolichol + a di-trans,poly-cis-dolichyl phosphate + H(+)</text>
        <dbReference type="Rhea" id="RHEA:29543"/>
        <dbReference type="Rhea" id="RHEA-COMP:19498"/>
        <dbReference type="Rhea" id="RHEA-COMP:19502"/>
        <dbReference type="Rhea" id="RHEA-COMP:19512"/>
        <dbReference type="Rhea" id="RHEA-COMP:19522"/>
        <dbReference type="ChEBI" id="CHEBI:15378"/>
        <dbReference type="ChEBI" id="CHEBI:57525"/>
        <dbReference type="ChEBI" id="CHEBI:57683"/>
        <dbReference type="ChEBI" id="CHEBI:132522"/>
        <dbReference type="ChEBI" id="CHEBI:132523"/>
        <dbReference type="EC" id="2.4.1.256"/>
    </reaction>
    <physiologicalReaction direction="left-to-right" evidence="13">
        <dbReference type="Rhea" id="RHEA:29544"/>
    </physiologicalReaction>
</comment>
<evidence type="ECO:0000256" key="8">
    <source>
        <dbReference type="ARBA" id="ARBA00022692"/>
    </source>
</evidence>
<organism evidence="15 16">
    <name type="scientific">Vigna mungo</name>
    <name type="common">Black gram</name>
    <name type="synonym">Phaseolus mungo</name>
    <dbReference type="NCBI Taxonomy" id="3915"/>
    <lineage>
        <taxon>Eukaryota</taxon>
        <taxon>Viridiplantae</taxon>
        <taxon>Streptophyta</taxon>
        <taxon>Embryophyta</taxon>
        <taxon>Tracheophyta</taxon>
        <taxon>Spermatophyta</taxon>
        <taxon>Magnoliopsida</taxon>
        <taxon>eudicotyledons</taxon>
        <taxon>Gunneridae</taxon>
        <taxon>Pentapetalae</taxon>
        <taxon>rosids</taxon>
        <taxon>fabids</taxon>
        <taxon>Fabales</taxon>
        <taxon>Fabaceae</taxon>
        <taxon>Papilionoideae</taxon>
        <taxon>50 kb inversion clade</taxon>
        <taxon>NPAAA clade</taxon>
        <taxon>indigoferoid/millettioid clade</taxon>
        <taxon>Phaseoleae</taxon>
        <taxon>Vigna</taxon>
    </lineage>
</organism>
<name>A0AAQ3NC08_VIGMU</name>
<evidence type="ECO:0000256" key="11">
    <source>
        <dbReference type="ARBA" id="ARBA00023136"/>
    </source>
</evidence>
<comment type="function">
    <text evidence="12">Dol-P-Glc:Glc(2)Man(9)GlcNAc(2)-PP-Dol alpha-1,2-glucosyltransferase that operates in the biosynthetic pathway of dolichol-linked oligosaccharides, the glycan precursors employed in protein asparagine (N)-glycosylation. The assembly of dolichol-linked oligosaccharides begins on the cytosolic side of the endoplasmic reticulum membrane and finishes in its lumen. The sequential addition of sugars to dolichol pyrophosphate produces dolichol-linked oligosaccharides containing fourteen sugars, including two GlcNAcs, nine mannoses and three glucoses. Once assembled, the oligosaccharide is transferred from the lipid to nascent proteins by oligosaccharyltransferases. In the lumen of the endoplasmic reticulum, adds the third and last glucose residue from dolichyl phosphate glucose (Dol-P-Glc) onto the lipid-linked oligosaccharide intermediate Glc(2)Man(9)GlcNAc(2)-PP-Dol to produce Glc(3)Man(9)GlcNAc(2)-PP-Dol.</text>
</comment>
<feature type="transmembrane region" description="Helical" evidence="14">
    <location>
        <begin position="188"/>
        <end position="208"/>
    </location>
</feature>
<evidence type="ECO:0000256" key="12">
    <source>
        <dbReference type="ARBA" id="ARBA00044727"/>
    </source>
</evidence>
<dbReference type="PANTHER" id="PTHR12989">
    <property type="entry name" value="ALPHA-1,2-GLUCOSYLTRANSFERASE ALG10"/>
    <property type="match status" value="1"/>
</dbReference>
<reference evidence="15 16" key="1">
    <citation type="journal article" date="2023" name="Life. Sci Alliance">
        <title>Evolutionary insights into 3D genome organization and epigenetic landscape of Vigna mungo.</title>
        <authorList>
            <person name="Junaid A."/>
            <person name="Singh B."/>
            <person name="Bhatia S."/>
        </authorList>
    </citation>
    <scope>NUCLEOTIDE SEQUENCE [LARGE SCALE GENOMIC DNA]</scope>
    <source>
        <strain evidence="15">Urdbean</strain>
    </source>
</reference>
<evidence type="ECO:0000256" key="6">
    <source>
        <dbReference type="ARBA" id="ARBA00022676"/>
    </source>
</evidence>
<dbReference type="GO" id="GO:0005789">
    <property type="term" value="C:endoplasmic reticulum membrane"/>
    <property type="evidence" value="ECO:0007669"/>
    <property type="project" value="UniProtKB-SubCell"/>
</dbReference>
<dbReference type="GO" id="GO:0106073">
    <property type="term" value="F:dolichyl pyrophosphate Glc2Man9GlcNAc2 alpha-1,2-glucosyltransferase activity"/>
    <property type="evidence" value="ECO:0007669"/>
    <property type="project" value="UniProtKB-EC"/>
</dbReference>
<keyword evidence="16" id="KW-1185">Reference proteome</keyword>
<evidence type="ECO:0000256" key="5">
    <source>
        <dbReference type="ARBA" id="ARBA00018512"/>
    </source>
</evidence>
<evidence type="ECO:0000313" key="15">
    <source>
        <dbReference type="EMBL" id="WVZ06126.1"/>
    </source>
</evidence>
<keyword evidence="10 14" id="KW-1133">Transmembrane helix</keyword>
<evidence type="ECO:0000256" key="13">
    <source>
        <dbReference type="ARBA" id="ARBA00048064"/>
    </source>
</evidence>
<feature type="transmembrane region" description="Helical" evidence="14">
    <location>
        <begin position="54"/>
        <end position="86"/>
    </location>
</feature>
<sequence>MHLKPTLTKRKAMLQAVVLSLYPLHWFFTFLYYTDVAAVTTVLAMYLASLKKNYWFSALIGALAVVIRQTNIIWVFLVACTGIINISVTHGKQNTKSIKSDVSAKHGLEYATGINTEGFNLRKRKIVKSGKTIEHSSSRKTRSKIWVLAYFLATAAVLVPAPLIEFRYYTIPFYFLVLHCDNSDDQSWILTGILYIGVNIFTMAMFLFRPFHWAHEPGIQRFIW</sequence>